<reference evidence="1 2" key="1">
    <citation type="submission" date="2019-11" db="EMBL/GenBank/DDBJ databases">
        <title>Whole genome sequence of Oryza granulata.</title>
        <authorList>
            <person name="Li W."/>
        </authorList>
    </citation>
    <scope>NUCLEOTIDE SEQUENCE [LARGE SCALE GENOMIC DNA]</scope>
    <source>
        <strain evidence="2">cv. Menghai</strain>
        <tissue evidence="1">Leaf</tissue>
    </source>
</reference>
<accession>A0A6G1EUX2</accession>
<keyword evidence="2" id="KW-1185">Reference proteome</keyword>
<evidence type="ECO:0000313" key="1">
    <source>
        <dbReference type="EMBL" id="KAF0928399.1"/>
    </source>
</evidence>
<comment type="caution">
    <text evidence="1">The sequence shown here is derived from an EMBL/GenBank/DDBJ whole genome shotgun (WGS) entry which is preliminary data.</text>
</comment>
<dbReference type="OrthoDB" id="10262526at2759"/>
<gene>
    <name evidence="1" type="ORF">E2562_003217</name>
</gene>
<sequence length="83" mass="8507">MVAVCLLELVPFAEIDAAALARRLQAENSSAREAEQIALANLAAELGGSAASAVVLALRHIAEDTGGVQIEEAMIGGKSMTMV</sequence>
<dbReference type="EMBL" id="SPHZ02000002">
    <property type="protein sequence ID" value="KAF0928399.1"/>
    <property type="molecule type" value="Genomic_DNA"/>
</dbReference>
<evidence type="ECO:0000313" key="2">
    <source>
        <dbReference type="Proteomes" id="UP000479710"/>
    </source>
</evidence>
<dbReference type="AlphaFoldDB" id="A0A6G1EUX2"/>
<protein>
    <submittedName>
        <fullName evidence="1">Uncharacterized protein</fullName>
    </submittedName>
</protein>
<proteinExistence type="predicted"/>
<organism evidence="1 2">
    <name type="scientific">Oryza meyeriana var. granulata</name>
    <dbReference type="NCBI Taxonomy" id="110450"/>
    <lineage>
        <taxon>Eukaryota</taxon>
        <taxon>Viridiplantae</taxon>
        <taxon>Streptophyta</taxon>
        <taxon>Embryophyta</taxon>
        <taxon>Tracheophyta</taxon>
        <taxon>Spermatophyta</taxon>
        <taxon>Magnoliopsida</taxon>
        <taxon>Liliopsida</taxon>
        <taxon>Poales</taxon>
        <taxon>Poaceae</taxon>
        <taxon>BOP clade</taxon>
        <taxon>Oryzoideae</taxon>
        <taxon>Oryzeae</taxon>
        <taxon>Oryzinae</taxon>
        <taxon>Oryza</taxon>
        <taxon>Oryza meyeriana</taxon>
    </lineage>
</organism>
<name>A0A6G1EUX2_9ORYZ</name>
<dbReference type="Proteomes" id="UP000479710">
    <property type="component" value="Unassembled WGS sequence"/>
</dbReference>